<organism evidence="1 2">
    <name type="scientific">Argiope bruennichi</name>
    <name type="common">Wasp spider</name>
    <name type="synonym">Aranea bruennichi</name>
    <dbReference type="NCBI Taxonomy" id="94029"/>
    <lineage>
        <taxon>Eukaryota</taxon>
        <taxon>Metazoa</taxon>
        <taxon>Ecdysozoa</taxon>
        <taxon>Arthropoda</taxon>
        <taxon>Chelicerata</taxon>
        <taxon>Arachnida</taxon>
        <taxon>Araneae</taxon>
        <taxon>Araneomorphae</taxon>
        <taxon>Entelegynae</taxon>
        <taxon>Araneoidea</taxon>
        <taxon>Araneidae</taxon>
        <taxon>Argiope</taxon>
    </lineage>
</organism>
<accession>A0A8T0F360</accession>
<reference evidence="1" key="2">
    <citation type="submission" date="2020-06" db="EMBL/GenBank/DDBJ databases">
        <authorList>
            <person name="Sheffer M."/>
        </authorList>
    </citation>
    <scope>NUCLEOTIDE SEQUENCE</scope>
</reference>
<gene>
    <name evidence="1" type="ORF">HNY73_011115</name>
</gene>
<sequence length="96" mass="11142">MSITSWLRVVQFVAGKFLFSYVREKFRVLKLFRNSDAKLLLKCDIIRSLQHPRDAELRHVVIREALERRQKDGKVPLQFNFVAPAGDLKMIGGITD</sequence>
<dbReference type="AlphaFoldDB" id="A0A8T0F360"/>
<evidence type="ECO:0000313" key="2">
    <source>
        <dbReference type="Proteomes" id="UP000807504"/>
    </source>
</evidence>
<comment type="caution">
    <text evidence="1">The sequence shown here is derived from an EMBL/GenBank/DDBJ whole genome shotgun (WGS) entry which is preliminary data.</text>
</comment>
<proteinExistence type="predicted"/>
<keyword evidence="2" id="KW-1185">Reference proteome</keyword>
<dbReference type="EMBL" id="JABXBU010000030">
    <property type="protein sequence ID" value="KAF8785597.1"/>
    <property type="molecule type" value="Genomic_DNA"/>
</dbReference>
<dbReference type="Proteomes" id="UP000807504">
    <property type="component" value="Unassembled WGS sequence"/>
</dbReference>
<reference evidence="1" key="1">
    <citation type="journal article" date="2020" name="bioRxiv">
        <title>Chromosome-level reference genome of the European wasp spider Argiope bruennichi: a resource for studies on range expansion and evolutionary adaptation.</title>
        <authorList>
            <person name="Sheffer M.M."/>
            <person name="Hoppe A."/>
            <person name="Krehenwinkel H."/>
            <person name="Uhl G."/>
            <person name="Kuss A.W."/>
            <person name="Jensen L."/>
            <person name="Jensen C."/>
            <person name="Gillespie R.G."/>
            <person name="Hoff K.J."/>
            <person name="Prost S."/>
        </authorList>
    </citation>
    <scope>NUCLEOTIDE SEQUENCE</scope>
</reference>
<evidence type="ECO:0000313" key="1">
    <source>
        <dbReference type="EMBL" id="KAF8785597.1"/>
    </source>
</evidence>
<name>A0A8T0F360_ARGBR</name>
<protein>
    <submittedName>
        <fullName evidence="1">Uncharacterized protein</fullName>
    </submittedName>
</protein>